<dbReference type="AlphaFoldDB" id="A0AA36B202"/>
<evidence type="ECO:0000313" key="1">
    <source>
        <dbReference type="EMBL" id="CAI9725819.1"/>
    </source>
</evidence>
<reference evidence="1" key="1">
    <citation type="submission" date="2023-08" db="EMBL/GenBank/DDBJ databases">
        <authorList>
            <person name="Alioto T."/>
            <person name="Alioto T."/>
            <person name="Gomez Garrido J."/>
        </authorList>
    </citation>
    <scope>NUCLEOTIDE SEQUENCE</scope>
</reference>
<keyword evidence="2" id="KW-1185">Reference proteome</keyword>
<dbReference type="Proteomes" id="UP001162480">
    <property type="component" value="Chromosome 7"/>
</dbReference>
<name>A0AA36B202_OCTVU</name>
<protein>
    <submittedName>
        <fullName evidence="1">Uncharacterized protein</fullName>
    </submittedName>
</protein>
<accession>A0AA36B202</accession>
<dbReference type="Gene3D" id="3.30.450.20">
    <property type="entry name" value="PAS domain"/>
    <property type="match status" value="1"/>
</dbReference>
<evidence type="ECO:0000313" key="2">
    <source>
        <dbReference type="Proteomes" id="UP001162480"/>
    </source>
</evidence>
<dbReference type="EMBL" id="OX597820">
    <property type="protein sequence ID" value="CAI9725819.1"/>
    <property type="molecule type" value="Genomic_DNA"/>
</dbReference>
<gene>
    <name evidence="1" type="ORF">OCTVUL_1B004979</name>
</gene>
<proteinExistence type="predicted"/>
<sequence length="79" mass="9408">MEKRLSTVIRRHCLVAHPPFFTEIKLSFNSEKYDSQCKYQSFINIDVIGQSMYNLIHPDDNQVFSEQFRITDVKGLYYI</sequence>
<organism evidence="1 2">
    <name type="scientific">Octopus vulgaris</name>
    <name type="common">Common octopus</name>
    <dbReference type="NCBI Taxonomy" id="6645"/>
    <lineage>
        <taxon>Eukaryota</taxon>
        <taxon>Metazoa</taxon>
        <taxon>Spiralia</taxon>
        <taxon>Lophotrochozoa</taxon>
        <taxon>Mollusca</taxon>
        <taxon>Cephalopoda</taxon>
        <taxon>Coleoidea</taxon>
        <taxon>Octopodiformes</taxon>
        <taxon>Octopoda</taxon>
        <taxon>Incirrata</taxon>
        <taxon>Octopodidae</taxon>
        <taxon>Octopus</taxon>
    </lineage>
</organism>